<dbReference type="InterPro" id="IPR013783">
    <property type="entry name" value="Ig-like_fold"/>
</dbReference>
<gene>
    <name evidence="2" type="ORF">US91_C0014G0013</name>
</gene>
<sequence>MKKLFSIILFISIICPQFAIAQDTISKPASFIISGNNETAILSWKNPNDAMFSKVVLFRSTIPIENYFSYGAVDGLCDKIYTGTEESFVDMGLAANLPYYYIIFASNKNGVYSEATVIERKIINSDKITDTSEIKNLDTEKSKTLAGAASETVNQVSADEANLIYNFNSSAKNITDENSRRLALFIIVKSPHSLNENDKNAISYFIHEGTPTTIVLGTGERTGVLNSYLSAFDKLPRSVLEWQDIIKIANGRWPTEKSLESEEKASSQYFSAIYERKPNMSDPNDNAAVTVIAYGLRPASRNLESEKNAIDIYRAIFGKSPTEAVDWDLVRAIAYSGAVR</sequence>
<evidence type="ECO:0000313" key="3">
    <source>
        <dbReference type="Proteomes" id="UP000034022"/>
    </source>
</evidence>
<comment type="caution">
    <text evidence="2">The sequence shown here is derived from an EMBL/GenBank/DDBJ whole genome shotgun (WGS) entry which is preliminary data.</text>
</comment>
<feature type="chain" id="PRO_5002533094" description="Fibronectin type-III domain-containing protein" evidence="1">
    <location>
        <begin position="22"/>
        <end position="340"/>
    </location>
</feature>
<organism evidence="2 3">
    <name type="scientific">Candidatus Falkowbacteria bacterium GW2011_GWE1_38_31</name>
    <dbReference type="NCBI Taxonomy" id="1618638"/>
    <lineage>
        <taxon>Bacteria</taxon>
        <taxon>Candidatus Falkowiibacteriota</taxon>
    </lineage>
</organism>
<evidence type="ECO:0000313" key="2">
    <source>
        <dbReference type="EMBL" id="KKQ69422.1"/>
    </source>
</evidence>
<proteinExistence type="predicted"/>
<dbReference type="Gene3D" id="2.60.40.10">
    <property type="entry name" value="Immunoglobulins"/>
    <property type="match status" value="1"/>
</dbReference>
<evidence type="ECO:0008006" key="4">
    <source>
        <dbReference type="Google" id="ProtNLM"/>
    </source>
</evidence>
<dbReference type="AlphaFoldDB" id="A0A0G0JRQ1"/>
<protein>
    <recommendedName>
        <fullName evidence="4">Fibronectin type-III domain-containing protein</fullName>
    </recommendedName>
</protein>
<evidence type="ECO:0000256" key="1">
    <source>
        <dbReference type="SAM" id="SignalP"/>
    </source>
</evidence>
<dbReference type="Proteomes" id="UP000034022">
    <property type="component" value="Unassembled WGS sequence"/>
</dbReference>
<reference evidence="2 3" key="1">
    <citation type="journal article" date="2015" name="Nature">
        <title>rRNA introns, odd ribosomes, and small enigmatic genomes across a large radiation of phyla.</title>
        <authorList>
            <person name="Brown C.T."/>
            <person name="Hug L.A."/>
            <person name="Thomas B.C."/>
            <person name="Sharon I."/>
            <person name="Castelle C.J."/>
            <person name="Singh A."/>
            <person name="Wilkins M.J."/>
            <person name="Williams K.H."/>
            <person name="Banfield J.F."/>
        </authorList>
    </citation>
    <scope>NUCLEOTIDE SEQUENCE [LARGE SCALE GENOMIC DNA]</scope>
</reference>
<dbReference type="EMBL" id="LBUU01000014">
    <property type="protein sequence ID" value="KKQ69422.1"/>
    <property type="molecule type" value="Genomic_DNA"/>
</dbReference>
<keyword evidence="1" id="KW-0732">Signal</keyword>
<feature type="signal peptide" evidence="1">
    <location>
        <begin position="1"/>
        <end position="21"/>
    </location>
</feature>
<dbReference type="SUPFAM" id="SSF49265">
    <property type="entry name" value="Fibronectin type III"/>
    <property type="match status" value="1"/>
</dbReference>
<accession>A0A0G0JRQ1</accession>
<name>A0A0G0JRQ1_9BACT</name>
<dbReference type="InterPro" id="IPR036116">
    <property type="entry name" value="FN3_sf"/>
</dbReference>